<dbReference type="InterPro" id="IPR006311">
    <property type="entry name" value="TAT_signal"/>
</dbReference>
<protein>
    <recommendedName>
        <fullName evidence="4">SipW-cognate class signal peptide</fullName>
    </recommendedName>
</protein>
<dbReference type="PROSITE" id="PS51318">
    <property type="entry name" value="TAT"/>
    <property type="match status" value="1"/>
</dbReference>
<accession>A0A7D5P8C3</accession>
<evidence type="ECO:0000313" key="3">
    <source>
        <dbReference type="Proteomes" id="UP000509346"/>
    </source>
</evidence>
<evidence type="ECO:0000313" key="2">
    <source>
        <dbReference type="EMBL" id="QLH81244.1"/>
    </source>
</evidence>
<evidence type="ECO:0008006" key="4">
    <source>
        <dbReference type="Google" id="ProtNLM"/>
    </source>
</evidence>
<reference evidence="2 3" key="1">
    <citation type="submission" date="2020-07" db="EMBL/GenBank/DDBJ databases">
        <title>Halosimplex litoreum sp. nov. and Halosimplex rubrum sp. nov., isolated from different salt environments.</title>
        <authorList>
            <person name="Cui H."/>
        </authorList>
    </citation>
    <scope>NUCLEOTIDE SEQUENCE [LARGE SCALE GENOMIC DNA]</scope>
    <source>
        <strain evidence="2 3">R2</strain>
    </source>
</reference>
<dbReference type="RefSeq" id="WP_179921051.1">
    <property type="nucleotide sequence ID" value="NZ_CP058909.1"/>
</dbReference>
<dbReference type="KEGG" id="hpel:HZS54_06150"/>
<dbReference type="OrthoDB" id="137379at2157"/>
<proteinExistence type="predicted"/>
<dbReference type="Proteomes" id="UP000509346">
    <property type="component" value="Chromosome"/>
</dbReference>
<sequence>MTGDNDSTDGVRFTRRSLLAGLGTIGVAGAGAGLGTTALFGDGESFADNQLSAGALNLRVTVDNIAHSTPTVRDNTEITPKDTADGEAVTIAVSDLKPGDWLLLEWNPEVIASPGYVRVTSVDEDYSNTEGRTPESETDTDSPGDLGDVLLSTIWASYEDLSGGISRGDLTGLDTTTDNEDTGLADWELPDLDGVTASGAHYTTMNEAHEVYRSGVVLRDGNGEPLTVGSNSEAAWFYQLLELPIRVGNDVQGDEVSFTLRFDAEQTRNNETPFDGA</sequence>
<evidence type="ECO:0000256" key="1">
    <source>
        <dbReference type="SAM" id="MobiDB-lite"/>
    </source>
</evidence>
<gene>
    <name evidence="2" type="ORF">HZS54_06150</name>
</gene>
<dbReference type="EMBL" id="CP058909">
    <property type="protein sequence ID" value="QLH81244.1"/>
    <property type="molecule type" value="Genomic_DNA"/>
</dbReference>
<name>A0A7D5P8C3_9EURY</name>
<organism evidence="2 3">
    <name type="scientific">Halosimplex pelagicum</name>
    <dbReference type="NCBI Taxonomy" id="869886"/>
    <lineage>
        <taxon>Archaea</taxon>
        <taxon>Methanobacteriati</taxon>
        <taxon>Methanobacteriota</taxon>
        <taxon>Stenosarchaea group</taxon>
        <taxon>Halobacteria</taxon>
        <taxon>Halobacteriales</taxon>
        <taxon>Haloarculaceae</taxon>
        <taxon>Halosimplex</taxon>
    </lineage>
</organism>
<dbReference type="AlphaFoldDB" id="A0A7D5P8C3"/>
<feature type="region of interest" description="Disordered" evidence="1">
    <location>
        <begin position="122"/>
        <end position="146"/>
    </location>
</feature>
<keyword evidence="3" id="KW-1185">Reference proteome</keyword>
<dbReference type="GeneID" id="56082153"/>